<feature type="transmembrane region" description="Helical" evidence="1">
    <location>
        <begin position="78"/>
        <end position="98"/>
    </location>
</feature>
<name>A0A1X0NHW2_9TRYP</name>
<feature type="transmembrane region" description="Helical" evidence="1">
    <location>
        <begin position="229"/>
        <end position="249"/>
    </location>
</feature>
<proteinExistence type="predicted"/>
<sequence length="342" mass="38234">MFLWSLGLCAVVLVWCISVLWCDVQSASFLQEKGSIMEVVFFTNFFACIVTTAACLLLRVTSWSDLKYIAVSLYENTLTWRLLLSVACVNVLALSLMFSSFTLAGMTHAYAVKTTEPLLMCLLSTECMQRGIRRILDKGRTGKNLHGEEEDYPISTKIITIDTWFSVMLVCIGAFLTSSSLKRTTTDHSLSLTTLMFAYCLIFASNAALALRTTLMKPLLHLVPDCGVVLASCAIHIFMSLLGSLILMVPTFLNKGKYIVEYDKETWKRIAVIGASYGVYQFCNGMVLFNVIPLAYSILKQIRVVIIFFFSAYYFGKEFESVLQLAVGLTFLAIGSYRYAAH</sequence>
<dbReference type="EMBL" id="NBCO01000046">
    <property type="protein sequence ID" value="ORC84352.1"/>
    <property type="molecule type" value="Genomic_DNA"/>
</dbReference>
<feature type="transmembrane region" description="Helical" evidence="1">
    <location>
        <begin position="189"/>
        <end position="209"/>
    </location>
</feature>
<feature type="chain" id="PRO_5012732941" description="Sugar phosphate transporter domain-containing protein" evidence="2">
    <location>
        <begin position="23"/>
        <end position="342"/>
    </location>
</feature>
<dbReference type="VEuPathDB" id="TriTrypDB:TM35_000461710"/>
<dbReference type="RefSeq" id="XP_028878418.1">
    <property type="nucleotide sequence ID" value="XM_029030350.1"/>
</dbReference>
<keyword evidence="4" id="KW-1185">Reference proteome</keyword>
<protein>
    <recommendedName>
        <fullName evidence="5">Sugar phosphate transporter domain-containing protein</fullName>
    </recommendedName>
</protein>
<organism evidence="3 4">
    <name type="scientific">Trypanosoma theileri</name>
    <dbReference type="NCBI Taxonomy" id="67003"/>
    <lineage>
        <taxon>Eukaryota</taxon>
        <taxon>Discoba</taxon>
        <taxon>Euglenozoa</taxon>
        <taxon>Kinetoplastea</taxon>
        <taxon>Metakinetoplastina</taxon>
        <taxon>Trypanosomatida</taxon>
        <taxon>Trypanosomatidae</taxon>
        <taxon>Trypanosoma</taxon>
    </lineage>
</organism>
<feature type="signal peptide" evidence="2">
    <location>
        <begin position="1"/>
        <end position="22"/>
    </location>
</feature>
<reference evidence="3 4" key="1">
    <citation type="submission" date="2017-03" db="EMBL/GenBank/DDBJ databases">
        <title>An alternative strategy for trypanosome survival in the mammalian bloodstream revealed through genome and transcriptome analysis of the ubiquitous bovine parasite Trypanosoma (Megatrypanum) theileri.</title>
        <authorList>
            <person name="Kelly S."/>
            <person name="Ivens A."/>
            <person name="Mott A."/>
            <person name="O'Neill E."/>
            <person name="Emms D."/>
            <person name="Macleod O."/>
            <person name="Voorheis P."/>
            <person name="Matthews J."/>
            <person name="Matthews K."/>
            <person name="Carrington M."/>
        </authorList>
    </citation>
    <scope>NUCLEOTIDE SEQUENCE [LARGE SCALE GENOMIC DNA]</scope>
    <source>
        <strain evidence="3">Edinburgh</strain>
    </source>
</reference>
<dbReference type="AlphaFoldDB" id="A0A1X0NHW2"/>
<feature type="transmembrane region" description="Helical" evidence="1">
    <location>
        <begin position="270"/>
        <end position="292"/>
    </location>
</feature>
<dbReference type="OrthoDB" id="248441at2759"/>
<keyword evidence="1" id="KW-0472">Membrane</keyword>
<evidence type="ECO:0000256" key="1">
    <source>
        <dbReference type="SAM" id="Phobius"/>
    </source>
</evidence>
<dbReference type="Proteomes" id="UP000192257">
    <property type="component" value="Unassembled WGS sequence"/>
</dbReference>
<feature type="transmembrane region" description="Helical" evidence="1">
    <location>
        <begin position="322"/>
        <end position="340"/>
    </location>
</feature>
<evidence type="ECO:0000313" key="4">
    <source>
        <dbReference type="Proteomes" id="UP000192257"/>
    </source>
</evidence>
<comment type="caution">
    <text evidence="3">The sequence shown here is derived from an EMBL/GenBank/DDBJ whole genome shotgun (WGS) entry which is preliminary data.</text>
</comment>
<evidence type="ECO:0008006" key="5">
    <source>
        <dbReference type="Google" id="ProtNLM"/>
    </source>
</evidence>
<dbReference type="GeneID" id="39990130"/>
<keyword evidence="2" id="KW-0732">Signal</keyword>
<evidence type="ECO:0000256" key="2">
    <source>
        <dbReference type="SAM" id="SignalP"/>
    </source>
</evidence>
<accession>A0A1X0NHW2</accession>
<gene>
    <name evidence="3" type="ORF">TM35_000461710</name>
</gene>
<keyword evidence="1" id="KW-0812">Transmembrane</keyword>
<keyword evidence="1" id="KW-1133">Transmembrane helix</keyword>
<feature type="transmembrane region" description="Helical" evidence="1">
    <location>
        <begin position="36"/>
        <end position="58"/>
    </location>
</feature>
<feature type="transmembrane region" description="Helical" evidence="1">
    <location>
        <begin position="158"/>
        <end position="177"/>
    </location>
</feature>
<evidence type="ECO:0000313" key="3">
    <source>
        <dbReference type="EMBL" id="ORC84352.1"/>
    </source>
</evidence>